<feature type="compositionally biased region" description="Gly residues" evidence="5">
    <location>
        <begin position="14"/>
        <end position="24"/>
    </location>
</feature>
<dbReference type="InterPro" id="IPR000748">
    <property type="entry name" value="PsdUridine_synth_RsuA/RluB/E/F"/>
</dbReference>
<dbReference type="EMBL" id="SJPR01000001">
    <property type="protein sequence ID" value="TWT99679.1"/>
    <property type="molecule type" value="Genomic_DNA"/>
</dbReference>
<dbReference type="PANTHER" id="PTHR47683">
    <property type="entry name" value="PSEUDOURIDINE SYNTHASE FAMILY PROTEIN-RELATED"/>
    <property type="match status" value="1"/>
</dbReference>
<evidence type="ECO:0000256" key="5">
    <source>
        <dbReference type="SAM" id="MobiDB-lite"/>
    </source>
</evidence>
<accession>A0A5C6AJ74</accession>
<evidence type="ECO:0000313" key="8">
    <source>
        <dbReference type="Proteomes" id="UP000317421"/>
    </source>
</evidence>
<dbReference type="RefSeq" id="WP_146442821.1">
    <property type="nucleotide sequence ID" value="NZ_SJPR01000001.1"/>
</dbReference>
<keyword evidence="8" id="KW-1185">Reference proteome</keyword>
<feature type="compositionally biased region" description="Basic residues" evidence="5">
    <location>
        <begin position="419"/>
        <end position="433"/>
    </location>
</feature>
<dbReference type="PROSITE" id="PS50889">
    <property type="entry name" value="S4"/>
    <property type="match status" value="1"/>
</dbReference>
<dbReference type="NCBIfam" id="TIGR00093">
    <property type="entry name" value="pseudouridine synthase"/>
    <property type="match status" value="1"/>
</dbReference>
<dbReference type="PANTHER" id="PTHR47683:SF2">
    <property type="entry name" value="RNA-BINDING S4 DOMAIN-CONTAINING PROTEIN"/>
    <property type="match status" value="1"/>
</dbReference>
<dbReference type="Gene3D" id="3.30.70.1560">
    <property type="entry name" value="Alpha-L RNA-binding motif"/>
    <property type="match status" value="1"/>
</dbReference>
<comment type="caution">
    <text evidence="7">The sequence shown here is derived from an EMBL/GenBank/DDBJ whole genome shotgun (WGS) entry which is preliminary data.</text>
</comment>
<dbReference type="InterPro" id="IPR020103">
    <property type="entry name" value="PsdUridine_synth_cat_dom_sf"/>
</dbReference>
<dbReference type="Proteomes" id="UP000317421">
    <property type="component" value="Unassembled WGS sequence"/>
</dbReference>
<dbReference type="Pfam" id="PF01479">
    <property type="entry name" value="S4"/>
    <property type="match status" value="1"/>
</dbReference>
<dbReference type="Gene3D" id="3.30.70.580">
    <property type="entry name" value="Pseudouridine synthase I, catalytic domain, N-terminal subdomain"/>
    <property type="match status" value="1"/>
</dbReference>
<dbReference type="CDD" id="cd02870">
    <property type="entry name" value="PseudoU_synth_RsuA_like"/>
    <property type="match status" value="1"/>
</dbReference>
<evidence type="ECO:0000256" key="4">
    <source>
        <dbReference type="RuleBase" id="RU003887"/>
    </source>
</evidence>
<dbReference type="Pfam" id="PF00849">
    <property type="entry name" value="PseudoU_synth_2"/>
    <property type="match status" value="1"/>
</dbReference>
<keyword evidence="2 4" id="KW-0413">Isomerase</keyword>
<feature type="compositionally biased region" description="Basic and acidic residues" evidence="5">
    <location>
        <begin position="342"/>
        <end position="381"/>
    </location>
</feature>
<sequence length="433" mass="46322">MPKKFVKRSKPTGKPGGQGKGAKGAGRPTKKGPKGPPNKRVFRKRPPRPGSQPADTGPREDGERLQKVLAAAGIASRRDCEELILEGRVLIDGEVVSELGARVDLDKQTVHVDGEALAKPKLVYFAVNKPTGVVCTARDPSGRPRVTDLLPPSVGRVFAVGRLDMSSEGLILLTNDGDLANRLTHPRHGVEKLYHVQVAGKPTAEALSEVRKGVYLDEGRVAFANIKVKSTKKSSAILEVILDEGRNREIRRVLARVGHKVQKLERIAVGPVRLGEMPSGAYRPLTREEITALVEATQPKAKAAKAKPPKRKPAASKPSASKSVAEDKRTAGPRPNRKRPPHKDGAPPKVESSRRIIGDVAEEKPPAKARPVEKADPERAPKRIRRKPAGPGNRSGGDSRGGKGKPSGSGKRIGSGKPAVKKHRGGGKPKGKP</sequence>
<feature type="domain" description="RNA-binding S4" evidence="6">
    <location>
        <begin position="63"/>
        <end position="123"/>
    </location>
</feature>
<dbReference type="SUPFAM" id="SSF55174">
    <property type="entry name" value="Alpha-L RNA-binding motif"/>
    <property type="match status" value="1"/>
</dbReference>
<evidence type="ECO:0000256" key="3">
    <source>
        <dbReference type="PROSITE-ProRule" id="PRU00182"/>
    </source>
</evidence>
<dbReference type="InterPro" id="IPR002942">
    <property type="entry name" value="S4_RNA-bd"/>
</dbReference>
<dbReference type="InterPro" id="IPR050343">
    <property type="entry name" value="RsuA_PseudoU_synthase"/>
</dbReference>
<dbReference type="InterPro" id="IPR018496">
    <property type="entry name" value="PsdUridine_synth_RsuA/RluB_CS"/>
</dbReference>
<feature type="compositionally biased region" description="Basic residues" evidence="5">
    <location>
        <begin position="302"/>
        <end position="314"/>
    </location>
</feature>
<dbReference type="InterPro" id="IPR020094">
    <property type="entry name" value="TruA/RsuA/RluB/E/F_N"/>
</dbReference>
<comment type="similarity">
    <text evidence="1 4">Belongs to the pseudouridine synthase RsuA family.</text>
</comment>
<dbReference type="SMART" id="SM00363">
    <property type="entry name" value="S4"/>
    <property type="match status" value="1"/>
</dbReference>
<name>A0A5C6AJ74_9BACT</name>
<dbReference type="PROSITE" id="PS01149">
    <property type="entry name" value="PSI_RSU"/>
    <property type="match status" value="1"/>
</dbReference>
<feature type="compositionally biased region" description="Basic residues" evidence="5">
    <location>
        <begin position="1"/>
        <end position="11"/>
    </location>
</feature>
<dbReference type="EC" id="5.4.99.-" evidence="4"/>
<dbReference type="InterPro" id="IPR042092">
    <property type="entry name" value="PsdUridine_s_RsuA/RluB/E/F_cat"/>
</dbReference>
<evidence type="ECO:0000256" key="2">
    <source>
        <dbReference type="ARBA" id="ARBA00023235"/>
    </source>
</evidence>
<dbReference type="GO" id="GO:0120159">
    <property type="term" value="F:rRNA pseudouridine synthase activity"/>
    <property type="evidence" value="ECO:0007669"/>
    <property type="project" value="UniProtKB-ARBA"/>
</dbReference>
<protein>
    <recommendedName>
        <fullName evidence="4">Pseudouridine synthase</fullName>
        <ecNumber evidence="4">5.4.99.-</ecNumber>
    </recommendedName>
</protein>
<evidence type="ECO:0000313" key="7">
    <source>
        <dbReference type="EMBL" id="TWT99679.1"/>
    </source>
</evidence>
<evidence type="ECO:0000256" key="1">
    <source>
        <dbReference type="ARBA" id="ARBA00008348"/>
    </source>
</evidence>
<feature type="compositionally biased region" description="Gly residues" evidence="5">
    <location>
        <begin position="393"/>
        <end position="413"/>
    </location>
</feature>
<feature type="region of interest" description="Disordered" evidence="5">
    <location>
        <begin position="1"/>
        <end position="63"/>
    </location>
</feature>
<dbReference type="GO" id="GO:0000455">
    <property type="term" value="P:enzyme-directed rRNA pseudouridine synthesis"/>
    <property type="evidence" value="ECO:0007669"/>
    <property type="project" value="UniProtKB-ARBA"/>
</dbReference>
<dbReference type="InterPro" id="IPR006145">
    <property type="entry name" value="PsdUridine_synth_RsuA/RluA"/>
</dbReference>
<organism evidence="7 8">
    <name type="scientific">Botrimarina colliarenosi</name>
    <dbReference type="NCBI Taxonomy" id="2528001"/>
    <lineage>
        <taxon>Bacteria</taxon>
        <taxon>Pseudomonadati</taxon>
        <taxon>Planctomycetota</taxon>
        <taxon>Planctomycetia</taxon>
        <taxon>Pirellulales</taxon>
        <taxon>Lacipirellulaceae</taxon>
        <taxon>Botrimarina</taxon>
    </lineage>
</organism>
<dbReference type="CDD" id="cd00165">
    <property type="entry name" value="S4"/>
    <property type="match status" value="1"/>
</dbReference>
<reference evidence="7 8" key="1">
    <citation type="submission" date="2019-02" db="EMBL/GenBank/DDBJ databases">
        <title>Deep-cultivation of Planctomycetes and their phenomic and genomic characterization uncovers novel biology.</title>
        <authorList>
            <person name="Wiegand S."/>
            <person name="Jogler M."/>
            <person name="Boedeker C."/>
            <person name="Pinto D."/>
            <person name="Vollmers J."/>
            <person name="Rivas-Marin E."/>
            <person name="Kohn T."/>
            <person name="Peeters S.H."/>
            <person name="Heuer A."/>
            <person name="Rast P."/>
            <person name="Oberbeckmann S."/>
            <person name="Bunk B."/>
            <person name="Jeske O."/>
            <person name="Meyerdierks A."/>
            <person name="Storesund J.E."/>
            <person name="Kallscheuer N."/>
            <person name="Luecker S."/>
            <person name="Lage O.M."/>
            <person name="Pohl T."/>
            <person name="Merkel B.J."/>
            <person name="Hornburger P."/>
            <person name="Mueller R.-W."/>
            <person name="Bruemmer F."/>
            <person name="Labrenz M."/>
            <person name="Spormann A.M."/>
            <person name="Op Den Camp H."/>
            <person name="Overmann J."/>
            <person name="Amann R."/>
            <person name="Jetten M.S.M."/>
            <person name="Mascher T."/>
            <person name="Medema M.H."/>
            <person name="Devos D.P."/>
            <person name="Kaster A.-K."/>
            <person name="Ovreas L."/>
            <person name="Rohde M."/>
            <person name="Galperin M.Y."/>
            <person name="Jogler C."/>
        </authorList>
    </citation>
    <scope>NUCLEOTIDE SEQUENCE [LARGE SCALE GENOMIC DNA]</scope>
    <source>
        <strain evidence="7 8">Pla108</strain>
    </source>
</reference>
<dbReference type="InterPro" id="IPR036986">
    <property type="entry name" value="S4_RNA-bd_sf"/>
</dbReference>
<evidence type="ECO:0000259" key="6">
    <source>
        <dbReference type="SMART" id="SM00363"/>
    </source>
</evidence>
<dbReference type="FunFam" id="3.10.290.10:FF:000003">
    <property type="entry name" value="Pseudouridine synthase"/>
    <property type="match status" value="1"/>
</dbReference>
<dbReference type="OrthoDB" id="9807213at2"/>
<gene>
    <name evidence="7" type="primary">rluB</name>
    <name evidence="7" type="ORF">Pla108_06220</name>
</gene>
<keyword evidence="3" id="KW-0694">RNA-binding</keyword>
<dbReference type="Gene3D" id="3.10.290.10">
    <property type="entry name" value="RNA-binding S4 domain"/>
    <property type="match status" value="1"/>
</dbReference>
<dbReference type="GO" id="GO:0003723">
    <property type="term" value="F:RNA binding"/>
    <property type="evidence" value="ECO:0007669"/>
    <property type="project" value="UniProtKB-KW"/>
</dbReference>
<dbReference type="AlphaFoldDB" id="A0A5C6AJ74"/>
<feature type="region of interest" description="Disordered" evidence="5">
    <location>
        <begin position="297"/>
        <end position="433"/>
    </location>
</feature>
<proteinExistence type="inferred from homology"/>
<dbReference type="SUPFAM" id="SSF55120">
    <property type="entry name" value="Pseudouridine synthase"/>
    <property type="match status" value="1"/>
</dbReference>